<protein>
    <recommendedName>
        <fullName evidence="1">Thioester reductase (TE) domain-containing protein</fullName>
    </recommendedName>
</protein>
<dbReference type="STRING" id="2903.R1CAG6"/>
<feature type="domain" description="Thioester reductase (TE)" evidence="1">
    <location>
        <begin position="246"/>
        <end position="407"/>
    </location>
</feature>
<dbReference type="KEGG" id="ehx:EMIHUDRAFT_458742"/>
<dbReference type="RefSeq" id="XP_005771741.1">
    <property type="nucleotide sequence ID" value="XM_005771684.1"/>
</dbReference>
<dbReference type="AlphaFoldDB" id="A0A0D3J727"/>
<keyword evidence="3" id="KW-1185">Reference proteome</keyword>
<dbReference type="PaxDb" id="2903-EOD19312"/>
<dbReference type="InterPro" id="IPR013120">
    <property type="entry name" value="FAR_NAD-bd"/>
</dbReference>
<dbReference type="InterPro" id="IPR042099">
    <property type="entry name" value="ANL_N_sf"/>
</dbReference>
<evidence type="ECO:0000313" key="2">
    <source>
        <dbReference type="EnsemblProtists" id="EOD19312"/>
    </source>
</evidence>
<dbReference type="GeneID" id="17264857"/>
<reference evidence="2" key="2">
    <citation type="submission" date="2024-10" db="UniProtKB">
        <authorList>
            <consortium name="EnsemblProtists"/>
        </authorList>
    </citation>
    <scope>IDENTIFICATION</scope>
</reference>
<dbReference type="SUPFAM" id="SSF51735">
    <property type="entry name" value="NAD(P)-binding Rossmann-fold domains"/>
    <property type="match status" value="1"/>
</dbReference>
<dbReference type="Proteomes" id="UP000013827">
    <property type="component" value="Unassembled WGS sequence"/>
</dbReference>
<dbReference type="InterPro" id="IPR036291">
    <property type="entry name" value="NAD(P)-bd_dom_sf"/>
</dbReference>
<dbReference type="Gene3D" id="3.40.50.720">
    <property type="entry name" value="NAD(P)-binding Rossmann-like Domain"/>
    <property type="match status" value="1"/>
</dbReference>
<dbReference type="Pfam" id="PF07993">
    <property type="entry name" value="NAD_binding_4"/>
    <property type="match status" value="1"/>
</dbReference>
<dbReference type="EnsemblProtists" id="EOD19312">
    <property type="protein sequence ID" value="EOD19312"/>
    <property type="gene ID" value="EMIHUDRAFT_458742"/>
</dbReference>
<evidence type="ECO:0000313" key="3">
    <source>
        <dbReference type="Proteomes" id="UP000013827"/>
    </source>
</evidence>
<reference evidence="3" key="1">
    <citation type="journal article" date="2013" name="Nature">
        <title>Pan genome of the phytoplankton Emiliania underpins its global distribution.</title>
        <authorList>
            <person name="Read B.A."/>
            <person name="Kegel J."/>
            <person name="Klute M.J."/>
            <person name="Kuo A."/>
            <person name="Lefebvre S.C."/>
            <person name="Maumus F."/>
            <person name="Mayer C."/>
            <person name="Miller J."/>
            <person name="Monier A."/>
            <person name="Salamov A."/>
            <person name="Young J."/>
            <person name="Aguilar M."/>
            <person name="Claverie J.M."/>
            <person name="Frickenhaus S."/>
            <person name="Gonzalez K."/>
            <person name="Herman E.K."/>
            <person name="Lin Y.C."/>
            <person name="Napier J."/>
            <person name="Ogata H."/>
            <person name="Sarno A.F."/>
            <person name="Shmutz J."/>
            <person name="Schroeder D."/>
            <person name="de Vargas C."/>
            <person name="Verret F."/>
            <person name="von Dassow P."/>
            <person name="Valentin K."/>
            <person name="Van de Peer Y."/>
            <person name="Wheeler G."/>
            <person name="Dacks J.B."/>
            <person name="Delwiche C.F."/>
            <person name="Dyhrman S.T."/>
            <person name="Glockner G."/>
            <person name="John U."/>
            <person name="Richards T."/>
            <person name="Worden A.Z."/>
            <person name="Zhang X."/>
            <person name="Grigoriev I.V."/>
            <person name="Allen A.E."/>
            <person name="Bidle K."/>
            <person name="Borodovsky M."/>
            <person name="Bowler C."/>
            <person name="Brownlee C."/>
            <person name="Cock J.M."/>
            <person name="Elias M."/>
            <person name="Gladyshev V.N."/>
            <person name="Groth M."/>
            <person name="Guda C."/>
            <person name="Hadaegh A."/>
            <person name="Iglesias-Rodriguez M.D."/>
            <person name="Jenkins J."/>
            <person name="Jones B.M."/>
            <person name="Lawson T."/>
            <person name="Leese F."/>
            <person name="Lindquist E."/>
            <person name="Lobanov A."/>
            <person name="Lomsadze A."/>
            <person name="Malik S.B."/>
            <person name="Marsh M.E."/>
            <person name="Mackinder L."/>
            <person name="Mock T."/>
            <person name="Mueller-Roeber B."/>
            <person name="Pagarete A."/>
            <person name="Parker M."/>
            <person name="Probert I."/>
            <person name="Quesneville H."/>
            <person name="Raines C."/>
            <person name="Rensing S.A."/>
            <person name="Riano-Pachon D.M."/>
            <person name="Richier S."/>
            <person name="Rokitta S."/>
            <person name="Shiraiwa Y."/>
            <person name="Soanes D.M."/>
            <person name="van der Giezen M."/>
            <person name="Wahlund T.M."/>
            <person name="Williams B."/>
            <person name="Wilson W."/>
            <person name="Wolfe G."/>
            <person name="Wurch L.L."/>
        </authorList>
    </citation>
    <scope>NUCLEOTIDE SEQUENCE</scope>
</reference>
<sequence length="435" mass="45313">MPPPADLCDSCGRSLAADEPRQRCSDERCDELRRCRACAGERCPRCGGDDSLFVDEASPLALRRRVFAEAFATQAGGSEAVDPRLLVARAFAAYAGRPLLGEPRADGSVRWWSYGRCGAAARALGDEVRRRCGGGGAAVVICASNSAGWLLADWACALAQLAFLREVFGGAGCAVSNGWRDERGGGAARLDADGWFRTGDIGRLLEVVDRLGFAVKLSNGECLLFARAGDAAATAARLQAHELPCATGTLGPRLLASLLADGWPVVAVLLRGEARRVATAGIGSDDRVRLFRADLATPGLGLAPADRAALSRLDVRAVVHSAAALDLGRPYAALRAANVGATAALVDLVSRAGRPPPLFLFVSTLSVIPVASAAAAAGWRAESGEELVPPACAAALETGYAQSKLPAARVDMPVTRVHDMSETCPVGKLLAEHLL</sequence>
<name>A0A0D3J727_EMIH1</name>
<dbReference type="Gene3D" id="3.40.50.12780">
    <property type="entry name" value="N-terminal domain of ligase-like"/>
    <property type="match status" value="1"/>
</dbReference>
<evidence type="ECO:0000259" key="1">
    <source>
        <dbReference type="Pfam" id="PF07993"/>
    </source>
</evidence>
<proteinExistence type="predicted"/>
<organism evidence="2 3">
    <name type="scientific">Emiliania huxleyi (strain CCMP1516)</name>
    <dbReference type="NCBI Taxonomy" id="280463"/>
    <lineage>
        <taxon>Eukaryota</taxon>
        <taxon>Haptista</taxon>
        <taxon>Haptophyta</taxon>
        <taxon>Prymnesiophyceae</taxon>
        <taxon>Isochrysidales</taxon>
        <taxon>Noelaerhabdaceae</taxon>
        <taxon>Emiliania</taxon>
    </lineage>
</organism>
<accession>A0A0D3J727</accession>
<dbReference type="SUPFAM" id="SSF56801">
    <property type="entry name" value="Acetyl-CoA synthetase-like"/>
    <property type="match status" value="2"/>
</dbReference>
<dbReference type="HOGENOM" id="CLU_504908_0_0_1"/>